<name>A0AAV4M8L7_9ARAC</name>
<organism evidence="1 2">
    <name type="scientific">Caerostris darwini</name>
    <dbReference type="NCBI Taxonomy" id="1538125"/>
    <lineage>
        <taxon>Eukaryota</taxon>
        <taxon>Metazoa</taxon>
        <taxon>Ecdysozoa</taxon>
        <taxon>Arthropoda</taxon>
        <taxon>Chelicerata</taxon>
        <taxon>Arachnida</taxon>
        <taxon>Araneae</taxon>
        <taxon>Araneomorphae</taxon>
        <taxon>Entelegynae</taxon>
        <taxon>Araneoidea</taxon>
        <taxon>Araneidae</taxon>
        <taxon>Caerostris</taxon>
    </lineage>
</organism>
<reference evidence="1 2" key="1">
    <citation type="submission" date="2021-06" db="EMBL/GenBank/DDBJ databases">
        <title>Caerostris darwini draft genome.</title>
        <authorList>
            <person name="Kono N."/>
            <person name="Arakawa K."/>
        </authorList>
    </citation>
    <scope>NUCLEOTIDE SEQUENCE [LARGE SCALE GENOMIC DNA]</scope>
</reference>
<dbReference type="Proteomes" id="UP001054837">
    <property type="component" value="Unassembled WGS sequence"/>
</dbReference>
<gene>
    <name evidence="1" type="ORF">CDAR_500211</name>
</gene>
<evidence type="ECO:0000313" key="1">
    <source>
        <dbReference type="EMBL" id="GIX68421.1"/>
    </source>
</evidence>
<evidence type="ECO:0000313" key="2">
    <source>
        <dbReference type="Proteomes" id="UP001054837"/>
    </source>
</evidence>
<keyword evidence="2" id="KW-1185">Reference proteome</keyword>
<dbReference type="SUPFAM" id="SSF47592">
    <property type="entry name" value="SWIB/MDM2 domain"/>
    <property type="match status" value="1"/>
</dbReference>
<comment type="caution">
    <text evidence="1">The sequence shown here is derived from an EMBL/GenBank/DDBJ whole genome shotgun (WGS) entry which is preliminary data.</text>
</comment>
<dbReference type="AlphaFoldDB" id="A0AAV4M8L7"/>
<sequence>MEIEKIVRNLYTLFAKRELLQKKDKMVYVILDEELTKLFAGRHEFRFIDLIHVIRQHITSVNIDQD</sequence>
<proteinExistence type="predicted"/>
<dbReference type="EMBL" id="BPLQ01000179">
    <property type="protein sequence ID" value="GIX68421.1"/>
    <property type="molecule type" value="Genomic_DNA"/>
</dbReference>
<dbReference type="InterPro" id="IPR036885">
    <property type="entry name" value="SWIB_MDM2_dom_sf"/>
</dbReference>
<dbReference type="Gene3D" id="1.10.245.10">
    <property type="entry name" value="SWIB/MDM2 domain"/>
    <property type="match status" value="1"/>
</dbReference>
<accession>A0AAV4M8L7</accession>
<protein>
    <submittedName>
        <fullName evidence="1">Uncharacterized protein</fullName>
    </submittedName>
</protein>